<name>A0A081C3C6_VECG1</name>
<dbReference type="GO" id="GO:0030288">
    <property type="term" value="C:outer membrane-bounded periplasmic space"/>
    <property type="evidence" value="ECO:0007669"/>
    <property type="project" value="TreeGrafter"/>
</dbReference>
<keyword evidence="1 3" id="KW-0732">Signal</keyword>
<accession>A0A081C3C6</accession>
<reference evidence="4" key="1">
    <citation type="journal article" date="2015" name="PeerJ">
        <title>First genomic representation of candidate bacterial phylum KSB3 points to enhanced environmental sensing as a trigger of wastewater bulking.</title>
        <authorList>
            <person name="Sekiguchi Y."/>
            <person name="Ohashi A."/>
            <person name="Parks D.H."/>
            <person name="Yamauchi T."/>
            <person name="Tyson G.W."/>
            <person name="Hugenholtz P."/>
        </authorList>
    </citation>
    <scope>NUCLEOTIDE SEQUENCE [LARGE SCALE GENOMIC DNA]</scope>
</reference>
<dbReference type="GO" id="GO:0030976">
    <property type="term" value="F:thiamine pyrophosphate binding"/>
    <property type="evidence" value="ECO:0007669"/>
    <property type="project" value="TreeGrafter"/>
</dbReference>
<dbReference type="CDD" id="cd13544">
    <property type="entry name" value="PBP2_Fbp_like_1"/>
    <property type="match status" value="1"/>
</dbReference>
<dbReference type="GO" id="GO:0030975">
    <property type="term" value="F:thiamine binding"/>
    <property type="evidence" value="ECO:0007669"/>
    <property type="project" value="TreeGrafter"/>
</dbReference>
<keyword evidence="2" id="KW-0408">Iron</keyword>
<evidence type="ECO:0000256" key="1">
    <source>
        <dbReference type="ARBA" id="ARBA00022729"/>
    </source>
</evidence>
<evidence type="ECO:0000256" key="2">
    <source>
        <dbReference type="PIRSR" id="PIRSR002825-1"/>
    </source>
</evidence>
<dbReference type="PIRSF" id="PIRSF002825">
    <property type="entry name" value="CfbpA"/>
    <property type="match status" value="1"/>
</dbReference>
<evidence type="ECO:0000256" key="3">
    <source>
        <dbReference type="SAM" id="SignalP"/>
    </source>
</evidence>
<dbReference type="eggNOG" id="COG1840">
    <property type="taxonomic scope" value="Bacteria"/>
</dbReference>
<dbReference type="PANTHER" id="PTHR30006:SF2">
    <property type="entry name" value="ABC TRANSPORTER SUBSTRATE-BINDING PROTEIN"/>
    <property type="match status" value="1"/>
</dbReference>
<protein>
    <submittedName>
        <fullName evidence="4">Extracellular solute-binding protein family 1</fullName>
    </submittedName>
</protein>
<feature type="chain" id="PRO_5001755570" evidence="3">
    <location>
        <begin position="25"/>
        <end position="341"/>
    </location>
</feature>
<evidence type="ECO:0000313" key="5">
    <source>
        <dbReference type="Proteomes" id="UP000030661"/>
    </source>
</evidence>
<dbReference type="HOGENOM" id="CLU_026974_0_1_0"/>
<sequence length="341" mass="37755">MKKFGWFSICAVVTVCFLVGIASAKDTVIVYTALENDEVVSYLEIAKKDLPDLDIQAIRLSTGELGARMLAEKDNPQADVIWGWALTNMAEFVPKGMLTPYKPQGWELIPDNFKDAEGYWTAIDLYAAAFVVNTKVMEAENLPMPKGWKDLLNPAYKGKLLMPNPASSGTGFLQIASLLVLLDPEYKSKPIEENKAWDFLKELDHNMDQYIKSGSKPGKLAASGEYAIGCSFAYVYASLKEQEFPVALILPEEGVGFELEANALLTGAKNEEAAKKFLDWAISKSAMEGYAKFKLGVTYPGLPGPKNLPALDTINLAPMDFPWQSENRVKILETWSGLFER</sequence>
<dbReference type="GO" id="GO:0046872">
    <property type="term" value="F:metal ion binding"/>
    <property type="evidence" value="ECO:0007669"/>
    <property type="project" value="UniProtKB-KW"/>
</dbReference>
<dbReference type="PANTHER" id="PTHR30006">
    <property type="entry name" value="THIAMINE-BINDING PERIPLASMIC PROTEIN-RELATED"/>
    <property type="match status" value="1"/>
</dbReference>
<evidence type="ECO:0000313" key="4">
    <source>
        <dbReference type="EMBL" id="GAK59081.1"/>
    </source>
</evidence>
<dbReference type="Proteomes" id="UP000030661">
    <property type="component" value="Unassembled WGS sequence"/>
</dbReference>
<dbReference type="SUPFAM" id="SSF53850">
    <property type="entry name" value="Periplasmic binding protein-like II"/>
    <property type="match status" value="1"/>
</dbReference>
<dbReference type="GO" id="GO:0015888">
    <property type="term" value="P:thiamine transport"/>
    <property type="evidence" value="ECO:0007669"/>
    <property type="project" value="TreeGrafter"/>
</dbReference>
<dbReference type="Gene3D" id="3.40.190.10">
    <property type="entry name" value="Periplasmic binding protein-like II"/>
    <property type="match status" value="2"/>
</dbReference>
<gene>
    <name evidence="4" type="ORF">U27_06057</name>
</gene>
<keyword evidence="2" id="KW-0479">Metal-binding</keyword>
<dbReference type="EMBL" id="DF820469">
    <property type="protein sequence ID" value="GAK59081.1"/>
    <property type="molecule type" value="Genomic_DNA"/>
</dbReference>
<dbReference type="STRING" id="1499967.U27_06057"/>
<feature type="binding site" evidence="2">
    <location>
        <position position="234"/>
    </location>
    <ligand>
        <name>Fe cation</name>
        <dbReference type="ChEBI" id="CHEBI:24875"/>
    </ligand>
</feature>
<dbReference type="AlphaFoldDB" id="A0A081C3C6"/>
<proteinExistence type="predicted"/>
<dbReference type="Pfam" id="PF13343">
    <property type="entry name" value="SBP_bac_6"/>
    <property type="match status" value="1"/>
</dbReference>
<keyword evidence="5" id="KW-1185">Reference proteome</keyword>
<dbReference type="InterPro" id="IPR026045">
    <property type="entry name" value="Ferric-bd"/>
</dbReference>
<organism evidence="4">
    <name type="scientific">Vecturithrix granuli</name>
    <dbReference type="NCBI Taxonomy" id="1499967"/>
    <lineage>
        <taxon>Bacteria</taxon>
        <taxon>Candidatus Moduliflexota</taxon>
        <taxon>Candidatus Vecturitrichia</taxon>
        <taxon>Candidatus Vecturitrichales</taxon>
        <taxon>Candidatus Vecturitrichaceae</taxon>
        <taxon>Candidatus Vecturithrix</taxon>
    </lineage>
</organism>
<feature type="signal peptide" evidence="3">
    <location>
        <begin position="1"/>
        <end position="24"/>
    </location>
</feature>